<organism evidence="9 10">
    <name type="scientific">Diaphorina citri</name>
    <name type="common">Asian citrus psyllid</name>
    <dbReference type="NCBI Taxonomy" id="121845"/>
    <lineage>
        <taxon>Eukaryota</taxon>
        <taxon>Metazoa</taxon>
        <taxon>Ecdysozoa</taxon>
        <taxon>Arthropoda</taxon>
        <taxon>Hexapoda</taxon>
        <taxon>Insecta</taxon>
        <taxon>Pterygota</taxon>
        <taxon>Neoptera</taxon>
        <taxon>Paraneoptera</taxon>
        <taxon>Hemiptera</taxon>
        <taxon>Sternorrhyncha</taxon>
        <taxon>Psylloidea</taxon>
        <taxon>Psyllidae</taxon>
        <taxon>Diaphorininae</taxon>
        <taxon>Diaphorina</taxon>
    </lineage>
</organism>
<evidence type="ECO:0000256" key="2">
    <source>
        <dbReference type="ARBA" id="ARBA00006496"/>
    </source>
</evidence>
<dbReference type="InterPro" id="IPR057089">
    <property type="entry name" value="C2_TIP"/>
</dbReference>
<evidence type="ECO:0000256" key="6">
    <source>
        <dbReference type="ARBA" id="ARBA00023180"/>
    </source>
</evidence>
<sequence length="519" mass="57953">VFFAPHGAEALLDPPSNNMTLPVFGSVTDGLPAAFGDFNSDELTDMFVLRDDRHTLQILLGADTEPLLRPAPDGALKCTYEKSISSVVPGDFDGDALMDVMITLYDKRRINPGEPTVSDVIVLWGNINHLNCTPEDKPLLKVKAQPLAVFYSPEDMIVDLFGENEKGVRTFWEFNKNRTEPTAIPMVKENSYEANHLDLAKIRHPHSNAFLDLNDDNAPDLFITTEKNFEVWLYNVESAGFVFKDKIDLPAGVDPNKHQIGQSLFLDMELEGKVDHVLPVCFDDINRPTGQHCTNGTIFVYSNDMWHDLMTNFYDGKKAKWGFAMNGRLYTDTITVRGGDFNMDGYPDLLVTLGSADMTRVCFLENVPCITNCDKFGRDFIVRWEALTPMNNNTVLGVFYDLLQDGILDVILVNELPDKKHAVSAFKNNLDYDANFVKVMVITAIQSDQLPPLHGPLGKHRRTPGTNLPGPKISYKTSTPEGYPRVAVSTQLPQSAHFALGLPYTIFGLGRTPNFIETQ</sequence>
<dbReference type="PANTHER" id="PTHR13412">
    <property type="entry name" value="T-CELL IMMUNOMODULATORY PROTEIN HOMOLOG"/>
    <property type="match status" value="1"/>
</dbReference>
<dbReference type="OMA" id="WQDFHIT"/>
<feature type="region of interest" description="Disordered" evidence="7">
    <location>
        <begin position="460"/>
        <end position="479"/>
    </location>
</feature>
<dbReference type="RefSeq" id="XP_008483645.1">
    <property type="nucleotide sequence ID" value="XM_008485423.1"/>
</dbReference>
<dbReference type="AlphaFoldDB" id="A0A1S3DKP6"/>
<dbReference type="Proteomes" id="UP000079169">
    <property type="component" value="Unplaced"/>
</dbReference>
<evidence type="ECO:0000256" key="1">
    <source>
        <dbReference type="ARBA" id="ARBA00004479"/>
    </source>
</evidence>
<dbReference type="STRING" id="121845.A0A1S3DKP6"/>
<dbReference type="GO" id="GO:0005886">
    <property type="term" value="C:plasma membrane"/>
    <property type="evidence" value="ECO:0007669"/>
    <property type="project" value="TreeGrafter"/>
</dbReference>
<keyword evidence="3" id="KW-0812">Transmembrane</keyword>
<comment type="similarity">
    <text evidence="2">Belongs to the TIP family.</text>
</comment>
<protein>
    <submittedName>
        <fullName evidence="10">T-cell immunomodulatory protein</fullName>
    </submittedName>
</protein>
<name>A0A1S3DKP6_DIACI</name>
<keyword evidence="5" id="KW-0472">Membrane</keyword>
<dbReference type="InterPro" id="IPR024881">
    <property type="entry name" value="Tip"/>
</dbReference>
<evidence type="ECO:0000313" key="9">
    <source>
        <dbReference type="Proteomes" id="UP000079169"/>
    </source>
</evidence>
<dbReference type="InterPro" id="IPR028994">
    <property type="entry name" value="Integrin_alpha_N"/>
</dbReference>
<evidence type="ECO:0000256" key="7">
    <source>
        <dbReference type="SAM" id="MobiDB-lite"/>
    </source>
</evidence>
<dbReference type="Pfam" id="PF23122">
    <property type="entry name" value="C2_ITFG1"/>
    <property type="match status" value="1"/>
</dbReference>
<proteinExistence type="inferred from homology"/>
<dbReference type="PANTHER" id="PTHR13412:SF0">
    <property type="entry name" value="T-CELL IMMUNOMODULATORY PROTEIN"/>
    <property type="match status" value="1"/>
</dbReference>
<keyword evidence="4" id="KW-1133">Transmembrane helix</keyword>
<dbReference type="GeneID" id="103520334"/>
<evidence type="ECO:0000256" key="3">
    <source>
        <dbReference type="ARBA" id="ARBA00022692"/>
    </source>
</evidence>
<keyword evidence="9" id="KW-1185">Reference proteome</keyword>
<evidence type="ECO:0000313" key="10">
    <source>
        <dbReference type="RefSeq" id="XP_008483645.1"/>
    </source>
</evidence>
<gene>
    <name evidence="10" type="primary">LOC103520334</name>
</gene>
<dbReference type="SUPFAM" id="SSF69318">
    <property type="entry name" value="Integrin alpha N-terminal domain"/>
    <property type="match status" value="1"/>
</dbReference>
<evidence type="ECO:0000256" key="4">
    <source>
        <dbReference type="ARBA" id="ARBA00022989"/>
    </source>
</evidence>
<feature type="non-terminal residue" evidence="10">
    <location>
        <position position="1"/>
    </location>
</feature>
<dbReference type="KEGG" id="dci:103520334"/>
<comment type="subcellular location">
    <subcellularLocation>
        <location evidence="1">Membrane</location>
        <topology evidence="1">Single-pass type I membrane protein</topology>
    </subcellularLocation>
</comment>
<keyword evidence="6" id="KW-0325">Glycoprotein</keyword>
<evidence type="ECO:0000256" key="5">
    <source>
        <dbReference type="ARBA" id="ARBA00023136"/>
    </source>
</evidence>
<accession>A0A1S3DKP6</accession>
<evidence type="ECO:0000259" key="8">
    <source>
        <dbReference type="Pfam" id="PF23122"/>
    </source>
</evidence>
<reference evidence="10" key="1">
    <citation type="submission" date="2025-08" db="UniProtKB">
        <authorList>
            <consortium name="RefSeq"/>
        </authorList>
    </citation>
    <scope>IDENTIFICATION</scope>
</reference>
<feature type="domain" description="T-cell immunomodulatory protein TIP C2" evidence="8">
    <location>
        <begin position="465"/>
        <end position="518"/>
    </location>
</feature>
<dbReference type="PaxDb" id="121845-A0A1S3DKP6"/>